<dbReference type="Pfam" id="PF13439">
    <property type="entry name" value="Glyco_transf_4"/>
    <property type="match status" value="1"/>
</dbReference>
<dbReference type="Proteomes" id="UP001267426">
    <property type="component" value="Unassembled WGS sequence"/>
</dbReference>
<evidence type="ECO:0000313" key="2">
    <source>
        <dbReference type="EMBL" id="MDT0632214.1"/>
    </source>
</evidence>
<dbReference type="SUPFAM" id="SSF53756">
    <property type="entry name" value="UDP-Glycosyltransferase/glycogen phosphorylase"/>
    <property type="match status" value="1"/>
</dbReference>
<name>A0ABU3BSF1_9BACT</name>
<keyword evidence="2" id="KW-0808">Transferase</keyword>
<protein>
    <submittedName>
        <fullName evidence="2">Glycosyltransferase</fullName>
        <ecNumber evidence="2">2.4.-.-</ecNumber>
    </submittedName>
</protein>
<dbReference type="Gene3D" id="3.40.50.2000">
    <property type="entry name" value="Glycogen Phosphorylase B"/>
    <property type="match status" value="2"/>
</dbReference>
<evidence type="ECO:0000259" key="1">
    <source>
        <dbReference type="Pfam" id="PF13439"/>
    </source>
</evidence>
<gene>
    <name evidence="2" type="ORF">RM540_10700</name>
</gene>
<feature type="domain" description="Glycosyltransferase subfamily 4-like N-terminal" evidence="1">
    <location>
        <begin position="29"/>
        <end position="209"/>
    </location>
</feature>
<organism evidence="2 3">
    <name type="scientific">Rubrivirga litoralis</name>
    <dbReference type="NCBI Taxonomy" id="3075598"/>
    <lineage>
        <taxon>Bacteria</taxon>
        <taxon>Pseudomonadati</taxon>
        <taxon>Rhodothermota</taxon>
        <taxon>Rhodothermia</taxon>
        <taxon>Rhodothermales</taxon>
        <taxon>Rubricoccaceae</taxon>
        <taxon>Rubrivirga</taxon>
    </lineage>
</organism>
<dbReference type="InterPro" id="IPR028098">
    <property type="entry name" value="Glyco_trans_4-like_N"/>
</dbReference>
<keyword evidence="3" id="KW-1185">Reference proteome</keyword>
<evidence type="ECO:0000313" key="3">
    <source>
        <dbReference type="Proteomes" id="UP001267426"/>
    </source>
</evidence>
<proteinExistence type="predicted"/>
<accession>A0ABU3BSF1</accession>
<dbReference type="GO" id="GO:0016757">
    <property type="term" value="F:glycosyltransferase activity"/>
    <property type="evidence" value="ECO:0007669"/>
    <property type="project" value="UniProtKB-KW"/>
</dbReference>
<comment type="caution">
    <text evidence="2">The sequence shown here is derived from an EMBL/GenBank/DDBJ whole genome shotgun (WGS) entry which is preliminary data.</text>
</comment>
<reference evidence="2 3" key="1">
    <citation type="submission" date="2023-09" db="EMBL/GenBank/DDBJ databases">
        <authorList>
            <person name="Rey-Velasco X."/>
        </authorList>
    </citation>
    <scope>NUCLEOTIDE SEQUENCE [LARGE SCALE GENOMIC DNA]</scope>
    <source>
        <strain evidence="2 3">F394</strain>
    </source>
</reference>
<sequence length="426" mass="45086">MSTAPPRPARIGIVTGAHLCRNPRVVKEASALAAAGHDVVVIGPALDDALAAEDREIAAGAGWRHRYAVDVRADAGWRGQRARLVRRAGVEATRRLGIERPEALGYGVRSLLDAARDLGADLTIGHQEVGTWVCARLARAGRRVGVDVEDWYSRHPTPDQRAAVPLGLLRDAERTALGGAAYATTTSRALADALAESYGVAAPRVVYNAFPWADREALDGRALDRPAPDGAARLSLHWVSQTIGPDRGLDLLFDGLRHVPTPVDVHLRGGLPDAHAAWLHAAFPSDVHGLHVHPLVPPGELLSRIAEHDVGLALETSGTVNHDLTVSNKILHYLLGGLAVVATRTTGQEEVADQAPEAVTLVGQGDARAMGAAIAALAADPDRLRRSKAAALDAARRRFCWERQAPAVVEAAAVALAHPAPLNPPL</sequence>
<dbReference type="EC" id="2.4.-.-" evidence="2"/>
<dbReference type="RefSeq" id="WP_311663913.1">
    <property type="nucleotide sequence ID" value="NZ_JAVRHT010000023.1"/>
</dbReference>
<dbReference type="EMBL" id="JAVRHT010000023">
    <property type="protein sequence ID" value="MDT0632214.1"/>
    <property type="molecule type" value="Genomic_DNA"/>
</dbReference>
<keyword evidence="2" id="KW-0328">Glycosyltransferase</keyword>